<sequence>MNWMGGARSRIKAISTEKKQREFFEKRRRSAFLTPSSKSPISVPALSQDLISFHLSQRNLLKKSQVSKPTVVIRQDLNNRAIYDVDLHMNLSKVNLDQPPVSKNGLPKVWKMKQHLTNVNSSQGSIVGSNKRRESLNTSMLEEYQIPSSGTPNAPQQFTKSNDLLNQEIGNASQMFPKSFDEKSRNIPTNGEHGSQSVFVTRVPRFPPETPDIHEAFKKHVYINKMSQPQKDIPVNTNSDEEYKRLQKLLKQSLKKDMLHLKSKHGPLKKSRFLESMNSTLSRKENEMANNPKFSYSDLSKCTFESMPRKVNRNAELEDEVSKTVHSELSDHKSYRDRMHELEEMIAEARHINSKESMSLSDCGVSPIDSTSSSSSSGNNIPVFFQRKRKLGNGSDDHSFTSIKKIKRSISDSKSVGGIADGLVNHHRKIKISDTTVLNSMYAEEIKKSNIIKTIIDSKVHVEDLNPYAAFSENVCGRSFFSGFVTPDFKISQYKKSESSSKKAKNIYAAVHKYKNSSNFRTEEENDFNYSSHSQNTITNSEDRSNGLYKTIVLSPSDITTSDLHNMKYYEAQSSPSNENVKSNYEMVDRSIVDSEFDSKDKDTILSNSTLEKHDIVEKVNEQISVAPKEHNSLVDATNFVNFKKSELDSESIYNNKLLKVDVATSPFLNKMEDKKINFRHISNNENYIDDHGILVNVKIPETISVNCKANSDQKYDIDPKCNEVTKKDINTISQTMEDISNAVNSNTLNNIYPRYFTTRDNNQMGNIKAVMNSVSAADSLCVSPTFSNISTTCTEVLTLNNGYQTKIDSSKIIEKSLTPKINTNSVIECDLSTSEYPSTVPSTPQYSNECQPVLMSYGSVEKPLINVETFSDEELPPTAPTTPIRISYHSKQNKSDTFLLSPEFQTGHNTNISMKKDKQRGLEVCLNNTYNDSLHNNSTPTLLPSMQETINLYIYESLNPLKTPELNNQSSKNDENGSMLIESSYLPNSTDAAKCYTETGSIVNLEVKTYKDADEDPLYLTPVKMDYFHQRENETRTEHLLQTCASKLGLHVKATSDDYEPHPNNPLVNNLNKSPDILSPHFQSNGLPKTPILNKSSFEDVSISDKFHPKLDATPFLLNITAYMKQLSKTKPITVISAQANAACESNAVEKEISCSDIKEFSTQTSDKSTTEFITKTTSEIETFVITSSTESFYKGNEMPLNEERSETVLKVNDIPICEGEQSPLAQESCLKLKNFNFEEESESQSSVLLKEQNFENIPLENVPLYIFNGDKEIVKECVITNVFHKALQVVPEMADAWSQTTEIIYSDFSMQTF</sequence>
<dbReference type="EMBL" id="JAFNEN010000305">
    <property type="protein sequence ID" value="KAG8186336.1"/>
    <property type="molecule type" value="Genomic_DNA"/>
</dbReference>
<evidence type="ECO:0000313" key="2">
    <source>
        <dbReference type="EMBL" id="KAG8186336.1"/>
    </source>
</evidence>
<proteinExistence type="predicted"/>
<protein>
    <submittedName>
        <fullName evidence="2">Uncharacterized protein</fullName>
    </submittedName>
</protein>
<evidence type="ECO:0000313" key="3">
    <source>
        <dbReference type="Proteomes" id="UP000827092"/>
    </source>
</evidence>
<keyword evidence="3" id="KW-1185">Reference proteome</keyword>
<dbReference type="Proteomes" id="UP000827092">
    <property type="component" value="Unassembled WGS sequence"/>
</dbReference>
<feature type="region of interest" description="Disordered" evidence="1">
    <location>
        <begin position="358"/>
        <end position="380"/>
    </location>
</feature>
<accession>A0AAV6UPY0</accession>
<name>A0AAV6UPY0_9ARAC</name>
<organism evidence="2 3">
    <name type="scientific">Oedothorax gibbosus</name>
    <dbReference type="NCBI Taxonomy" id="931172"/>
    <lineage>
        <taxon>Eukaryota</taxon>
        <taxon>Metazoa</taxon>
        <taxon>Ecdysozoa</taxon>
        <taxon>Arthropoda</taxon>
        <taxon>Chelicerata</taxon>
        <taxon>Arachnida</taxon>
        <taxon>Araneae</taxon>
        <taxon>Araneomorphae</taxon>
        <taxon>Entelegynae</taxon>
        <taxon>Araneoidea</taxon>
        <taxon>Linyphiidae</taxon>
        <taxon>Erigoninae</taxon>
        <taxon>Oedothorax</taxon>
    </lineage>
</organism>
<gene>
    <name evidence="2" type="ORF">JTE90_005868</name>
</gene>
<comment type="caution">
    <text evidence="2">The sequence shown here is derived from an EMBL/GenBank/DDBJ whole genome shotgun (WGS) entry which is preliminary data.</text>
</comment>
<reference evidence="2 3" key="1">
    <citation type="journal article" date="2022" name="Nat. Ecol. Evol.">
        <title>A masculinizing supergene underlies an exaggerated male reproductive morph in a spider.</title>
        <authorList>
            <person name="Hendrickx F."/>
            <person name="De Corte Z."/>
            <person name="Sonet G."/>
            <person name="Van Belleghem S.M."/>
            <person name="Kostlbacher S."/>
            <person name="Vangestel C."/>
        </authorList>
    </citation>
    <scope>NUCLEOTIDE SEQUENCE [LARGE SCALE GENOMIC DNA]</scope>
    <source>
        <strain evidence="2">W744_W776</strain>
    </source>
</reference>
<evidence type="ECO:0000256" key="1">
    <source>
        <dbReference type="SAM" id="MobiDB-lite"/>
    </source>
</evidence>